<feature type="compositionally biased region" description="Acidic residues" evidence="1">
    <location>
        <begin position="163"/>
        <end position="175"/>
    </location>
</feature>
<sequence length="316" mass="35268">MDDSMIWFDDDHSLDLASTLDDYHLFVNQTAEPSVKPRKRGPSFRRALSLTSLPKPSLTSTITSPTFLSLTPTIPCYPIPIPRTRLLNLHHRTRGPPLPGPRGPPQTPRLPRLPQKFDEAIEFGFPSMDDKENMPPSRPSLTHSRTAPCKSFLDTDNPSVFDALDDDDSDLDSEDADAVSLPERAAPYTPMETSFHHARLLSPSIATSSGSSTTQTQTFRYPNPVIRHNKDSDPFAQLLAGSREMTLRMTLTRPDLRADEQALYAKTTGDDPLALEHLPPSKSEGDIWDTMPKDRGIVRKFWRKMSGRGCSKSTMA</sequence>
<accession>A0ABR4AXN8</accession>
<dbReference type="Proteomes" id="UP001590951">
    <property type="component" value="Unassembled WGS sequence"/>
</dbReference>
<gene>
    <name evidence="2" type="ORF">ABVK25_009261</name>
</gene>
<comment type="caution">
    <text evidence="2">The sequence shown here is derived from an EMBL/GenBank/DDBJ whole genome shotgun (WGS) entry which is preliminary data.</text>
</comment>
<evidence type="ECO:0000256" key="1">
    <source>
        <dbReference type="SAM" id="MobiDB-lite"/>
    </source>
</evidence>
<keyword evidence="3" id="KW-1185">Reference proteome</keyword>
<evidence type="ECO:0000313" key="2">
    <source>
        <dbReference type="EMBL" id="KAL2050427.1"/>
    </source>
</evidence>
<organism evidence="2 3">
    <name type="scientific">Lepraria finkii</name>
    <dbReference type="NCBI Taxonomy" id="1340010"/>
    <lineage>
        <taxon>Eukaryota</taxon>
        <taxon>Fungi</taxon>
        <taxon>Dikarya</taxon>
        <taxon>Ascomycota</taxon>
        <taxon>Pezizomycotina</taxon>
        <taxon>Lecanoromycetes</taxon>
        <taxon>OSLEUM clade</taxon>
        <taxon>Lecanoromycetidae</taxon>
        <taxon>Lecanorales</taxon>
        <taxon>Lecanorineae</taxon>
        <taxon>Stereocaulaceae</taxon>
        <taxon>Lepraria</taxon>
    </lineage>
</organism>
<reference evidence="2 3" key="1">
    <citation type="submission" date="2024-09" db="EMBL/GenBank/DDBJ databases">
        <title>Rethinking Asexuality: The Enigmatic Case of Functional Sexual Genes in Lepraria (Stereocaulaceae).</title>
        <authorList>
            <person name="Doellman M."/>
            <person name="Sun Y."/>
            <person name="Barcenas-Pena A."/>
            <person name="Lumbsch H.T."/>
            <person name="Grewe F."/>
        </authorList>
    </citation>
    <scope>NUCLEOTIDE SEQUENCE [LARGE SCALE GENOMIC DNA]</scope>
    <source>
        <strain evidence="2 3">Grewe 0041</strain>
    </source>
</reference>
<dbReference type="EMBL" id="JBHFEH010000047">
    <property type="protein sequence ID" value="KAL2050427.1"/>
    <property type="molecule type" value="Genomic_DNA"/>
</dbReference>
<feature type="region of interest" description="Disordered" evidence="1">
    <location>
        <begin position="125"/>
        <end position="175"/>
    </location>
</feature>
<evidence type="ECO:0000313" key="3">
    <source>
        <dbReference type="Proteomes" id="UP001590951"/>
    </source>
</evidence>
<feature type="region of interest" description="Disordered" evidence="1">
    <location>
        <begin position="91"/>
        <end position="112"/>
    </location>
</feature>
<protein>
    <submittedName>
        <fullName evidence="2">Uncharacterized protein</fullName>
    </submittedName>
</protein>
<name>A0ABR4AXN8_9LECA</name>
<proteinExistence type="predicted"/>
<feature type="compositionally biased region" description="Pro residues" evidence="1">
    <location>
        <begin position="96"/>
        <end position="108"/>
    </location>
</feature>